<dbReference type="Gene3D" id="3.30.200.20">
    <property type="entry name" value="Phosphorylase Kinase, domain 1"/>
    <property type="match status" value="1"/>
</dbReference>
<keyword evidence="3" id="KW-0808">Transferase</keyword>
<evidence type="ECO:0000256" key="7">
    <source>
        <dbReference type="ARBA" id="ARBA00047899"/>
    </source>
</evidence>
<protein>
    <recommendedName>
        <fullName evidence="1">non-specific serine/threonine protein kinase</fullName>
        <ecNumber evidence="1">2.7.11.1</ecNumber>
    </recommendedName>
</protein>
<evidence type="ECO:0000256" key="10">
    <source>
        <dbReference type="SAM" id="Phobius"/>
    </source>
</evidence>
<gene>
    <name evidence="12" type="ORF">HINF_LOCUS73157</name>
</gene>
<keyword evidence="4 9" id="KW-0547">Nucleotide-binding</keyword>
<evidence type="ECO:0000256" key="3">
    <source>
        <dbReference type="ARBA" id="ARBA00022679"/>
    </source>
</evidence>
<sequence>MSKLDVYEEIRQLGRGAFGEAILYRDKKTHKKYVIKKFKMHSMEWIKNKEAAAMEASILNKLSHPNIIGYREQFTFVEYFYIVMEYADSGDLSQLISERAKAKQPFSETEVMQYFVQILLALKHIHDHQIIHRDIRPQNIYLNTDAENKQAKRQLIKLGDFGTSIELSTQPNQMVYAQVGSPYYISPEIIQECGYNDKADIWSLGCVLYELCTFNRVFTGSSLYTVFQNINSQQHTPINNSRYSQNLSNIIDLMLSKNPQQRPSANELLKMPTISQWILSPKQIIDVEFSERSKAKSNFLKKFLILLSSVVLWKFIYYGVPRIIKVDHMKCQQLFKYQQTQQIQVCIQKCYFSIFYTFTAYVYLKLICWQLPYKQKVLLQVMLCYMVHYIFNIIQPIDTIIKIVHNIYHIT</sequence>
<keyword evidence="6 9" id="KW-0067">ATP-binding</keyword>
<dbReference type="Proteomes" id="UP001642409">
    <property type="component" value="Unassembled WGS sequence"/>
</dbReference>
<keyword evidence="10" id="KW-0812">Transmembrane</keyword>
<dbReference type="SMART" id="SM00219">
    <property type="entry name" value="TyrKc"/>
    <property type="match status" value="1"/>
</dbReference>
<dbReference type="EMBL" id="CAXDID020000593">
    <property type="protein sequence ID" value="CAL6105217.1"/>
    <property type="molecule type" value="Genomic_DNA"/>
</dbReference>
<organism evidence="12 13">
    <name type="scientific">Hexamita inflata</name>
    <dbReference type="NCBI Taxonomy" id="28002"/>
    <lineage>
        <taxon>Eukaryota</taxon>
        <taxon>Metamonada</taxon>
        <taxon>Diplomonadida</taxon>
        <taxon>Hexamitidae</taxon>
        <taxon>Hexamitinae</taxon>
        <taxon>Hexamita</taxon>
    </lineage>
</organism>
<keyword evidence="5 12" id="KW-0418">Kinase</keyword>
<dbReference type="PROSITE" id="PS50011">
    <property type="entry name" value="PROTEIN_KINASE_DOM"/>
    <property type="match status" value="1"/>
</dbReference>
<reference evidence="12 13" key="1">
    <citation type="submission" date="2024-07" db="EMBL/GenBank/DDBJ databases">
        <authorList>
            <person name="Akdeniz Z."/>
        </authorList>
    </citation>
    <scope>NUCLEOTIDE SEQUENCE [LARGE SCALE GENOMIC DNA]</scope>
</reference>
<dbReference type="InterPro" id="IPR051131">
    <property type="entry name" value="NEK_Ser/Thr_kinase_NIMA"/>
</dbReference>
<dbReference type="Gene3D" id="1.10.510.10">
    <property type="entry name" value="Transferase(Phosphotransferase) domain 1"/>
    <property type="match status" value="1"/>
</dbReference>
<dbReference type="EC" id="2.7.11.1" evidence="1"/>
<dbReference type="PROSITE" id="PS00107">
    <property type="entry name" value="PROTEIN_KINASE_ATP"/>
    <property type="match status" value="1"/>
</dbReference>
<feature type="domain" description="Protein kinase" evidence="11">
    <location>
        <begin position="7"/>
        <end position="274"/>
    </location>
</feature>
<keyword evidence="2" id="KW-0723">Serine/threonine-protein kinase</keyword>
<evidence type="ECO:0000256" key="2">
    <source>
        <dbReference type="ARBA" id="ARBA00022527"/>
    </source>
</evidence>
<comment type="caution">
    <text evidence="12">The sequence shown here is derived from an EMBL/GenBank/DDBJ whole genome shotgun (WGS) entry which is preliminary data.</text>
</comment>
<evidence type="ECO:0000256" key="5">
    <source>
        <dbReference type="ARBA" id="ARBA00022777"/>
    </source>
</evidence>
<dbReference type="InterPro" id="IPR020635">
    <property type="entry name" value="Tyr_kinase_cat_dom"/>
</dbReference>
<dbReference type="PANTHER" id="PTHR44899">
    <property type="entry name" value="CAMK FAMILY PROTEIN KINASE"/>
    <property type="match status" value="1"/>
</dbReference>
<dbReference type="Pfam" id="PF00069">
    <property type="entry name" value="Pkinase"/>
    <property type="match status" value="1"/>
</dbReference>
<evidence type="ECO:0000256" key="8">
    <source>
        <dbReference type="ARBA" id="ARBA00048679"/>
    </source>
</evidence>
<keyword evidence="10" id="KW-0472">Membrane</keyword>
<accession>A0ABP1MCX3</accession>
<keyword evidence="13" id="KW-1185">Reference proteome</keyword>
<dbReference type="InterPro" id="IPR008266">
    <property type="entry name" value="Tyr_kinase_AS"/>
</dbReference>
<evidence type="ECO:0000256" key="9">
    <source>
        <dbReference type="PROSITE-ProRule" id="PRU10141"/>
    </source>
</evidence>
<evidence type="ECO:0000313" key="12">
    <source>
        <dbReference type="EMBL" id="CAL6105217.1"/>
    </source>
</evidence>
<name>A0ABP1MCX3_9EUKA</name>
<feature type="transmembrane region" description="Helical" evidence="10">
    <location>
        <begin position="377"/>
        <end position="394"/>
    </location>
</feature>
<feature type="transmembrane region" description="Helical" evidence="10">
    <location>
        <begin position="303"/>
        <end position="320"/>
    </location>
</feature>
<dbReference type="InterPro" id="IPR000719">
    <property type="entry name" value="Prot_kinase_dom"/>
</dbReference>
<dbReference type="PANTHER" id="PTHR44899:SF3">
    <property type="entry name" value="SERINE_THREONINE-PROTEIN KINASE NEK1"/>
    <property type="match status" value="1"/>
</dbReference>
<feature type="transmembrane region" description="Helical" evidence="10">
    <location>
        <begin position="350"/>
        <end position="371"/>
    </location>
</feature>
<keyword evidence="10" id="KW-1133">Transmembrane helix</keyword>
<dbReference type="InterPro" id="IPR011009">
    <property type="entry name" value="Kinase-like_dom_sf"/>
</dbReference>
<comment type="catalytic activity">
    <reaction evidence="8">
        <text>L-seryl-[protein] + ATP = O-phospho-L-seryl-[protein] + ADP + H(+)</text>
        <dbReference type="Rhea" id="RHEA:17989"/>
        <dbReference type="Rhea" id="RHEA-COMP:9863"/>
        <dbReference type="Rhea" id="RHEA-COMP:11604"/>
        <dbReference type="ChEBI" id="CHEBI:15378"/>
        <dbReference type="ChEBI" id="CHEBI:29999"/>
        <dbReference type="ChEBI" id="CHEBI:30616"/>
        <dbReference type="ChEBI" id="CHEBI:83421"/>
        <dbReference type="ChEBI" id="CHEBI:456216"/>
        <dbReference type="EC" id="2.7.11.1"/>
    </reaction>
</comment>
<proteinExistence type="predicted"/>
<dbReference type="InterPro" id="IPR017441">
    <property type="entry name" value="Protein_kinase_ATP_BS"/>
</dbReference>
<dbReference type="CDD" id="cd08215">
    <property type="entry name" value="STKc_Nek"/>
    <property type="match status" value="1"/>
</dbReference>
<evidence type="ECO:0000256" key="6">
    <source>
        <dbReference type="ARBA" id="ARBA00022840"/>
    </source>
</evidence>
<comment type="catalytic activity">
    <reaction evidence="7">
        <text>L-threonyl-[protein] + ATP = O-phospho-L-threonyl-[protein] + ADP + H(+)</text>
        <dbReference type="Rhea" id="RHEA:46608"/>
        <dbReference type="Rhea" id="RHEA-COMP:11060"/>
        <dbReference type="Rhea" id="RHEA-COMP:11605"/>
        <dbReference type="ChEBI" id="CHEBI:15378"/>
        <dbReference type="ChEBI" id="CHEBI:30013"/>
        <dbReference type="ChEBI" id="CHEBI:30616"/>
        <dbReference type="ChEBI" id="CHEBI:61977"/>
        <dbReference type="ChEBI" id="CHEBI:456216"/>
        <dbReference type="EC" id="2.7.11.1"/>
    </reaction>
</comment>
<dbReference type="SUPFAM" id="SSF56112">
    <property type="entry name" value="Protein kinase-like (PK-like)"/>
    <property type="match status" value="1"/>
</dbReference>
<dbReference type="PROSITE" id="PS00109">
    <property type="entry name" value="PROTEIN_KINASE_TYR"/>
    <property type="match status" value="1"/>
</dbReference>
<evidence type="ECO:0000256" key="4">
    <source>
        <dbReference type="ARBA" id="ARBA00022741"/>
    </source>
</evidence>
<evidence type="ECO:0000259" key="11">
    <source>
        <dbReference type="PROSITE" id="PS50011"/>
    </source>
</evidence>
<dbReference type="GO" id="GO:0016301">
    <property type="term" value="F:kinase activity"/>
    <property type="evidence" value="ECO:0007669"/>
    <property type="project" value="UniProtKB-KW"/>
</dbReference>
<evidence type="ECO:0000313" key="13">
    <source>
        <dbReference type="Proteomes" id="UP001642409"/>
    </source>
</evidence>
<feature type="binding site" evidence="9">
    <location>
        <position position="37"/>
    </location>
    <ligand>
        <name>ATP</name>
        <dbReference type="ChEBI" id="CHEBI:30616"/>
    </ligand>
</feature>
<evidence type="ECO:0000256" key="1">
    <source>
        <dbReference type="ARBA" id="ARBA00012513"/>
    </source>
</evidence>